<feature type="non-terminal residue" evidence="1">
    <location>
        <position position="1"/>
    </location>
</feature>
<dbReference type="OrthoDB" id="5988990at2759"/>
<dbReference type="SUPFAM" id="SSF56672">
    <property type="entry name" value="DNA/RNA polymerases"/>
    <property type="match status" value="1"/>
</dbReference>
<keyword evidence="2" id="KW-1185">Reference proteome</keyword>
<sequence length="381" mass="43789">MRIPNKAISRERHPSPTTEDLIEKLNGAAYFSKLDLSSGYHQLELDEASRDITTFATHEGLKRYKRLNFGTNSAAEIFQNVIQTTFQDIDGCINISDDILVFAKTQHEHGMTLESVLQRANEKNLRFNGDKCEFDKPSITFYGHVFSKQGISPCPKKIEAIKSLKPPANVSELRSYLGMITYCGRFIQDLATLTAPLRKLTKKDIKYEWKESQQHHKPLVSIFQNPNSHCPARLERWCLRLQSYNFQIHYRPGHDNPSDYMSRHPMNTTSMTSQNSENSEYYIQFIAESTTPKAMTLQQIREATQNDPTLQHAAHIIQKNLWHTLDTTTFSKDTVIDIRELKLLRNIKDELTVSNDKNIILRDTGIVIPKSLRADAIRLAH</sequence>
<dbReference type="Proteomes" id="UP001152795">
    <property type="component" value="Unassembled WGS sequence"/>
</dbReference>
<dbReference type="InterPro" id="IPR050951">
    <property type="entry name" value="Retrovirus_Pol_polyprotein"/>
</dbReference>
<organism evidence="1 2">
    <name type="scientific">Paramuricea clavata</name>
    <name type="common">Red gorgonian</name>
    <name type="synonym">Violescent sea-whip</name>
    <dbReference type="NCBI Taxonomy" id="317549"/>
    <lineage>
        <taxon>Eukaryota</taxon>
        <taxon>Metazoa</taxon>
        <taxon>Cnidaria</taxon>
        <taxon>Anthozoa</taxon>
        <taxon>Octocorallia</taxon>
        <taxon>Malacalcyonacea</taxon>
        <taxon>Plexauridae</taxon>
        <taxon>Paramuricea</taxon>
    </lineage>
</organism>
<dbReference type="InterPro" id="IPR043128">
    <property type="entry name" value="Rev_trsase/Diguanyl_cyclase"/>
</dbReference>
<reference evidence="1" key="1">
    <citation type="submission" date="2020-04" db="EMBL/GenBank/DDBJ databases">
        <authorList>
            <person name="Alioto T."/>
            <person name="Alioto T."/>
            <person name="Gomez Garrido J."/>
        </authorList>
    </citation>
    <scope>NUCLEOTIDE SEQUENCE</scope>
    <source>
        <strain evidence="1">A484AB</strain>
    </source>
</reference>
<comment type="caution">
    <text evidence="1">The sequence shown here is derived from an EMBL/GenBank/DDBJ whole genome shotgun (WGS) entry which is preliminary data.</text>
</comment>
<dbReference type="Pfam" id="PF00078">
    <property type="entry name" value="RVT_1"/>
    <property type="match status" value="1"/>
</dbReference>
<evidence type="ECO:0000313" key="1">
    <source>
        <dbReference type="EMBL" id="CAB4025940.1"/>
    </source>
</evidence>
<dbReference type="Gene3D" id="3.30.70.270">
    <property type="match status" value="2"/>
</dbReference>
<name>A0A6S7JAB6_PARCT</name>
<evidence type="ECO:0000313" key="2">
    <source>
        <dbReference type="Proteomes" id="UP001152795"/>
    </source>
</evidence>
<accession>A0A6S7JAB6</accession>
<dbReference type="CDD" id="cd01647">
    <property type="entry name" value="RT_LTR"/>
    <property type="match status" value="1"/>
</dbReference>
<dbReference type="AlphaFoldDB" id="A0A6S7JAB6"/>
<protein>
    <submittedName>
        <fullName evidence="1">Uncharacterized protein</fullName>
    </submittedName>
</protein>
<gene>
    <name evidence="1" type="ORF">PACLA_8A009534</name>
</gene>
<dbReference type="EMBL" id="CACRXK020013910">
    <property type="protein sequence ID" value="CAB4025940.1"/>
    <property type="molecule type" value="Genomic_DNA"/>
</dbReference>
<dbReference type="PROSITE" id="PS50878">
    <property type="entry name" value="RT_POL"/>
    <property type="match status" value="1"/>
</dbReference>
<dbReference type="InterPro" id="IPR043502">
    <property type="entry name" value="DNA/RNA_pol_sf"/>
</dbReference>
<proteinExistence type="predicted"/>
<dbReference type="PANTHER" id="PTHR37984:SF11">
    <property type="entry name" value="INTEGRASE CATALYTIC DOMAIN-CONTAINING PROTEIN"/>
    <property type="match status" value="1"/>
</dbReference>
<dbReference type="PANTHER" id="PTHR37984">
    <property type="entry name" value="PROTEIN CBG26694"/>
    <property type="match status" value="1"/>
</dbReference>
<dbReference type="InterPro" id="IPR000477">
    <property type="entry name" value="RT_dom"/>
</dbReference>